<dbReference type="InterPro" id="IPR011990">
    <property type="entry name" value="TPR-like_helical_dom_sf"/>
</dbReference>
<evidence type="ECO:0000313" key="2">
    <source>
        <dbReference type="Proteomes" id="UP000179245"/>
    </source>
</evidence>
<comment type="caution">
    <text evidence="1">The sequence shown here is derived from an EMBL/GenBank/DDBJ whole genome shotgun (WGS) entry which is preliminary data.</text>
</comment>
<protein>
    <submittedName>
        <fullName evidence="1">Uncharacterized protein</fullName>
    </submittedName>
</protein>
<dbReference type="AlphaFoldDB" id="A0A1G2QQK0"/>
<sequence length="529" mass="60644">MTIPDKYFQSAEGGNPEAQYHIGECYCHGHDIQKDLKQAIYWLNRAAEQGFPKALNLLGDIYNSGEGVPQNLQLAFELYARAAKQGDSEGQKNLGIMYEEGCGTEKDLQKALESYLKAANQGHPEAMMILGDIYFEGSADIPKDFAKAGRWYRAAADKRYSPALIKLGRLHLINAQELLEKDRARRLPIQNEYREAVNCFKAAGKSGVFWIGFLTFTGEAVGLDKERGISLIIQAANSGDGSAQEYLGERYFLGDGVPQDLENAKHWSKLAASQGNSIAAANLAWFSDSYWENLGAETILWRKSWGNNCQAAIEWHKQEYWRKYPRDSSLWHKSELWKDVCGEDVIAWHQHFGQKPITAYCWFKLDYWKDRISIAEAWSKYFKRDAATTEIWHKVPHWAGTQAKIVCDWRKAWGEDAATAAEWHAIKEWEDIPVRAYEWHTAPTWKGVDTKTITKWRIEFGADCEKAGLWYAEPYWRDKIVWAEYYCYKFPQKLTPLTAKEHHILHPNGPGSLGGYDRWRDSDTGGWNQ</sequence>
<dbReference type="InterPro" id="IPR006597">
    <property type="entry name" value="Sel1-like"/>
</dbReference>
<dbReference type="Proteomes" id="UP000179245">
    <property type="component" value="Unassembled WGS sequence"/>
</dbReference>
<reference evidence="1 2" key="1">
    <citation type="journal article" date="2016" name="Nat. Commun.">
        <title>Thousands of microbial genomes shed light on interconnected biogeochemical processes in an aquifer system.</title>
        <authorList>
            <person name="Anantharaman K."/>
            <person name="Brown C.T."/>
            <person name="Hug L.A."/>
            <person name="Sharon I."/>
            <person name="Castelle C.J."/>
            <person name="Probst A.J."/>
            <person name="Thomas B.C."/>
            <person name="Singh A."/>
            <person name="Wilkins M.J."/>
            <person name="Karaoz U."/>
            <person name="Brodie E.L."/>
            <person name="Williams K.H."/>
            <person name="Hubbard S.S."/>
            <person name="Banfield J.F."/>
        </authorList>
    </citation>
    <scope>NUCLEOTIDE SEQUENCE [LARGE SCALE GENOMIC DNA]</scope>
</reference>
<dbReference type="SUPFAM" id="SSF81901">
    <property type="entry name" value="HCP-like"/>
    <property type="match status" value="2"/>
</dbReference>
<name>A0A1G2QQK0_9BACT</name>
<dbReference type="InterPro" id="IPR050767">
    <property type="entry name" value="Sel1_AlgK"/>
</dbReference>
<dbReference type="EMBL" id="MHTO01000004">
    <property type="protein sequence ID" value="OHA62738.1"/>
    <property type="molecule type" value="Genomic_DNA"/>
</dbReference>
<dbReference type="STRING" id="1802443.A2117_01325"/>
<dbReference type="Pfam" id="PF08238">
    <property type="entry name" value="Sel1"/>
    <property type="match status" value="6"/>
</dbReference>
<proteinExistence type="predicted"/>
<dbReference type="PANTHER" id="PTHR11102">
    <property type="entry name" value="SEL-1-LIKE PROTEIN"/>
    <property type="match status" value="1"/>
</dbReference>
<gene>
    <name evidence="1" type="ORF">A2117_01325</name>
</gene>
<dbReference type="SMART" id="SM00671">
    <property type="entry name" value="SEL1"/>
    <property type="match status" value="6"/>
</dbReference>
<dbReference type="Gene3D" id="1.25.40.10">
    <property type="entry name" value="Tetratricopeptide repeat domain"/>
    <property type="match status" value="2"/>
</dbReference>
<organism evidence="1 2">
    <name type="scientific">Candidatus Wildermuthbacteria bacterium GWA2_46_15</name>
    <dbReference type="NCBI Taxonomy" id="1802443"/>
    <lineage>
        <taxon>Bacteria</taxon>
        <taxon>Candidatus Wildermuthiibacteriota</taxon>
    </lineage>
</organism>
<dbReference type="PANTHER" id="PTHR11102:SF160">
    <property type="entry name" value="ERAD-ASSOCIATED E3 UBIQUITIN-PROTEIN LIGASE COMPONENT HRD3"/>
    <property type="match status" value="1"/>
</dbReference>
<accession>A0A1G2QQK0</accession>
<evidence type="ECO:0000313" key="1">
    <source>
        <dbReference type="EMBL" id="OHA62738.1"/>
    </source>
</evidence>